<evidence type="ECO:0000259" key="3">
    <source>
        <dbReference type="Pfam" id="PF02563"/>
    </source>
</evidence>
<feature type="domain" description="Polysaccharide export protein N-terminal" evidence="3">
    <location>
        <begin position="79"/>
        <end position="154"/>
    </location>
</feature>
<comment type="caution">
    <text evidence="4">The sequence shown here is derived from an EMBL/GenBank/DDBJ whole genome shotgun (WGS) entry which is preliminary data.</text>
</comment>
<dbReference type="Proteomes" id="UP000315440">
    <property type="component" value="Unassembled WGS sequence"/>
</dbReference>
<evidence type="ECO:0000256" key="2">
    <source>
        <dbReference type="SAM" id="SignalP"/>
    </source>
</evidence>
<feature type="signal peptide" evidence="2">
    <location>
        <begin position="1"/>
        <end position="27"/>
    </location>
</feature>
<dbReference type="OrthoDB" id="279464at2"/>
<sequence length="354" mass="37802" precursor="true">MNQRRNQRACWLAILALAMIPSAGCTAFMAPRQPIPTAPEGPSAQSPVPRELEMMSLDRYRIEPPDILLITAIKIVPKPPHKVQPFDGLLIRVTGTLPDQPIADAFAVDPEGMVDLGPAYGKVPVAGLTIDEAQDAVRRQVAQVLAEPQVSISLAFSSGAQPISGEHLVGPDGRVNLGTYGSVYVTGLTVEEAKAKIEEKLSEKLADPEVIVDVFSYNSKKYYIITQGGGFGDNLVPQPITGNETVLDAIAAVGGISQVSSTKIWIARPAPNGVGCEQILPIAYEDITRGASTATNYQILPGDRVFIAEDPLVKLDAVLSRFSRPIERVFGTVSLGTATINRIVRFGLGQNQGG</sequence>
<evidence type="ECO:0000256" key="1">
    <source>
        <dbReference type="ARBA" id="ARBA00022729"/>
    </source>
</evidence>
<dbReference type="PANTHER" id="PTHR33619:SF3">
    <property type="entry name" value="POLYSACCHARIDE EXPORT PROTEIN GFCE-RELATED"/>
    <property type="match status" value="1"/>
</dbReference>
<protein>
    <submittedName>
        <fullName evidence="4">Polysaccharide biosynthesis/export protein</fullName>
    </submittedName>
</protein>
<evidence type="ECO:0000313" key="4">
    <source>
        <dbReference type="EMBL" id="TWT88709.1"/>
    </source>
</evidence>
<dbReference type="InterPro" id="IPR049712">
    <property type="entry name" value="Poly_export"/>
</dbReference>
<keyword evidence="5" id="KW-1185">Reference proteome</keyword>
<dbReference type="EMBL" id="SJPQ01000002">
    <property type="protein sequence ID" value="TWT88709.1"/>
    <property type="molecule type" value="Genomic_DNA"/>
</dbReference>
<dbReference type="InterPro" id="IPR003715">
    <property type="entry name" value="Poly_export_N"/>
</dbReference>
<dbReference type="Gene3D" id="3.10.560.10">
    <property type="entry name" value="Outer membrane lipoprotein wza domain like"/>
    <property type="match status" value="1"/>
</dbReference>
<dbReference type="PANTHER" id="PTHR33619">
    <property type="entry name" value="POLYSACCHARIDE EXPORT PROTEIN GFCE-RELATED"/>
    <property type="match status" value="1"/>
</dbReference>
<dbReference type="Pfam" id="PF02563">
    <property type="entry name" value="Poly_export"/>
    <property type="match status" value="2"/>
</dbReference>
<proteinExistence type="predicted"/>
<dbReference type="GO" id="GO:0015159">
    <property type="term" value="F:polysaccharide transmembrane transporter activity"/>
    <property type="evidence" value="ECO:0007669"/>
    <property type="project" value="InterPro"/>
</dbReference>
<keyword evidence="1 2" id="KW-0732">Signal</keyword>
<name>A0A5C5ZMQ7_9BACT</name>
<gene>
    <name evidence="4" type="ORF">Mal64_21970</name>
</gene>
<organism evidence="4 5">
    <name type="scientific">Pseudobythopirellula maris</name>
    <dbReference type="NCBI Taxonomy" id="2527991"/>
    <lineage>
        <taxon>Bacteria</taxon>
        <taxon>Pseudomonadati</taxon>
        <taxon>Planctomycetota</taxon>
        <taxon>Planctomycetia</taxon>
        <taxon>Pirellulales</taxon>
        <taxon>Lacipirellulaceae</taxon>
        <taxon>Pseudobythopirellula</taxon>
    </lineage>
</organism>
<feature type="domain" description="Polysaccharide export protein N-terminal" evidence="3">
    <location>
        <begin position="166"/>
        <end position="214"/>
    </location>
</feature>
<accession>A0A5C5ZMQ7</accession>
<reference evidence="4 5" key="1">
    <citation type="submission" date="2019-02" db="EMBL/GenBank/DDBJ databases">
        <title>Deep-cultivation of Planctomycetes and their phenomic and genomic characterization uncovers novel biology.</title>
        <authorList>
            <person name="Wiegand S."/>
            <person name="Jogler M."/>
            <person name="Boedeker C."/>
            <person name="Pinto D."/>
            <person name="Vollmers J."/>
            <person name="Rivas-Marin E."/>
            <person name="Kohn T."/>
            <person name="Peeters S.H."/>
            <person name="Heuer A."/>
            <person name="Rast P."/>
            <person name="Oberbeckmann S."/>
            <person name="Bunk B."/>
            <person name="Jeske O."/>
            <person name="Meyerdierks A."/>
            <person name="Storesund J.E."/>
            <person name="Kallscheuer N."/>
            <person name="Luecker S."/>
            <person name="Lage O.M."/>
            <person name="Pohl T."/>
            <person name="Merkel B.J."/>
            <person name="Hornburger P."/>
            <person name="Mueller R.-W."/>
            <person name="Bruemmer F."/>
            <person name="Labrenz M."/>
            <person name="Spormann A.M."/>
            <person name="Op Den Camp H."/>
            <person name="Overmann J."/>
            <person name="Amann R."/>
            <person name="Jetten M.S.M."/>
            <person name="Mascher T."/>
            <person name="Medema M.H."/>
            <person name="Devos D.P."/>
            <person name="Kaster A.-K."/>
            <person name="Ovreas L."/>
            <person name="Rohde M."/>
            <person name="Galperin M.Y."/>
            <person name="Jogler C."/>
        </authorList>
    </citation>
    <scope>NUCLEOTIDE SEQUENCE [LARGE SCALE GENOMIC DNA]</scope>
    <source>
        <strain evidence="4 5">Mal64</strain>
    </source>
</reference>
<dbReference type="AlphaFoldDB" id="A0A5C5ZMQ7"/>
<feature type="chain" id="PRO_5023015152" evidence="2">
    <location>
        <begin position="28"/>
        <end position="354"/>
    </location>
</feature>
<evidence type="ECO:0000313" key="5">
    <source>
        <dbReference type="Proteomes" id="UP000315440"/>
    </source>
</evidence>
<dbReference type="Gene3D" id="3.30.1950.10">
    <property type="entry name" value="wza like domain"/>
    <property type="match status" value="2"/>
</dbReference>